<feature type="binding site" evidence="5">
    <location>
        <position position="223"/>
    </location>
    <ligand>
        <name>isopentenyl diphosphate</name>
        <dbReference type="ChEBI" id="CHEBI:128769"/>
    </ligand>
</feature>
<comment type="function">
    <text evidence="5">Catalyzes the conversion of 1-hydroxy-2-methyl-2-(E)-butenyl 4-diphosphate (HMBPP) into a mixture of isopentenyl diphosphate (IPP) and dimethylallyl diphosphate (DMAPP). Acts in the terminal step of the DOXP/MEP pathway for isoprenoid precursor biosynthesis.</text>
</comment>
<reference evidence="8" key="1">
    <citation type="journal article" date="2019" name="Int. J. Syst. Evol. Microbiol.">
        <title>The Global Catalogue of Microorganisms (GCM) 10K type strain sequencing project: providing services to taxonomists for standard genome sequencing and annotation.</title>
        <authorList>
            <consortium name="The Broad Institute Genomics Platform"/>
            <consortium name="The Broad Institute Genome Sequencing Center for Infectious Disease"/>
            <person name="Wu L."/>
            <person name="Ma J."/>
        </authorList>
    </citation>
    <scope>NUCLEOTIDE SEQUENCE [LARGE SCALE GENOMIC DNA]</scope>
    <source>
        <strain evidence="8">CCM 7526</strain>
    </source>
</reference>
<evidence type="ECO:0000313" key="7">
    <source>
        <dbReference type="EMBL" id="MFD1373327.1"/>
    </source>
</evidence>
<evidence type="ECO:0000313" key="8">
    <source>
        <dbReference type="Proteomes" id="UP001597183"/>
    </source>
</evidence>
<proteinExistence type="inferred from homology"/>
<dbReference type="EC" id="1.17.7.4" evidence="5"/>
<dbReference type="PANTHER" id="PTHR30426">
    <property type="entry name" value="4-HYDROXY-3-METHYLBUT-2-ENYL DIPHOSPHATE REDUCTASE"/>
    <property type="match status" value="1"/>
</dbReference>
<dbReference type="RefSeq" id="WP_317797400.1">
    <property type="nucleotide sequence ID" value="NZ_AP028461.1"/>
</dbReference>
<feature type="binding site" evidence="5">
    <location>
        <position position="223"/>
    </location>
    <ligand>
        <name>(2E)-4-hydroxy-3-methylbut-2-enyl diphosphate</name>
        <dbReference type="ChEBI" id="CHEBI:128753"/>
    </ligand>
</feature>
<dbReference type="Gene3D" id="3.40.50.11270">
    <property type="match status" value="1"/>
</dbReference>
<keyword evidence="2 5" id="KW-0479">Metal-binding</keyword>
<feature type="binding site" evidence="5">
    <location>
        <position position="124"/>
    </location>
    <ligand>
        <name>isopentenyl diphosphate</name>
        <dbReference type="ChEBI" id="CHEBI:128769"/>
    </ligand>
</feature>
<keyword evidence="8" id="KW-1185">Reference proteome</keyword>
<feature type="binding site" evidence="5">
    <location>
        <position position="12"/>
    </location>
    <ligand>
        <name>[4Fe-4S] cluster</name>
        <dbReference type="ChEBI" id="CHEBI:49883"/>
    </ligand>
</feature>
<feature type="binding site" evidence="5">
    <location>
        <position position="74"/>
    </location>
    <ligand>
        <name>(2E)-4-hydroxy-3-methylbut-2-enyl diphosphate</name>
        <dbReference type="ChEBI" id="CHEBI:128753"/>
    </ligand>
</feature>
<feature type="binding site" evidence="5">
    <location>
        <position position="163"/>
    </location>
    <ligand>
        <name>(2E)-4-hydroxy-3-methylbut-2-enyl diphosphate</name>
        <dbReference type="ChEBI" id="CHEBI:128753"/>
    </ligand>
</feature>
<dbReference type="Proteomes" id="UP001597183">
    <property type="component" value="Unassembled WGS sequence"/>
</dbReference>
<keyword evidence="1 5" id="KW-0004">4Fe-4S</keyword>
<dbReference type="NCBIfam" id="NF002190">
    <property type="entry name" value="PRK01045.1-4"/>
    <property type="match status" value="1"/>
</dbReference>
<feature type="binding site" evidence="5">
    <location>
        <position position="222"/>
    </location>
    <ligand>
        <name>dimethylallyl diphosphate</name>
        <dbReference type="ChEBI" id="CHEBI:57623"/>
    </ligand>
</feature>
<name>A0ABW4AR48_9ACTN</name>
<keyword evidence="5" id="KW-0414">Isoprene biosynthesis</keyword>
<comment type="catalytic activity">
    <reaction evidence="5">
        <text>isopentenyl diphosphate + 2 oxidized [2Fe-2S]-[ferredoxin] + H2O = (2E)-4-hydroxy-3-methylbut-2-enyl diphosphate + 2 reduced [2Fe-2S]-[ferredoxin] + 2 H(+)</text>
        <dbReference type="Rhea" id="RHEA:24488"/>
        <dbReference type="Rhea" id="RHEA-COMP:10000"/>
        <dbReference type="Rhea" id="RHEA-COMP:10001"/>
        <dbReference type="ChEBI" id="CHEBI:15377"/>
        <dbReference type="ChEBI" id="CHEBI:15378"/>
        <dbReference type="ChEBI" id="CHEBI:33737"/>
        <dbReference type="ChEBI" id="CHEBI:33738"/>
        <dbReference type="ChEBI" id="CHEBI:128753"/>
        <dbReference type="ChEBI" id="CHEBI:128769"/>
        <dbReference type="EC" id="1.17.7.4"/>
    </reaction>
</comment>
<evidence type="ECO:0000256" key="2">
    <source>
        <dbReference type="ARBA" id="ARBA00022723"/>
    </source>
</evidence>
<dbReference type="PANTHER" id="PTHR30426:SF0">
    <property type="entry name" value="4-HYDROXY-3-METHYLBUT-2-ENYL DIPHOSPHATE REDUCTASE"/>
    <property type="match status" value="1"/>
</dbReference>
<accession>A0ABW4AR48</accession>
<gene>
    <name evidence="5 7" type="primary">ispH</name>
    <name evidence="7" type="ORF">ACFQ5G_49030</name>
</gene>
<feature type="binding site" evidence="5">
    <location>
        <position position="193"/>
    </location>
    <ligand>
        <name>[4Fe-4S] cluster</name>
        <dbReference type="ChEBI" id="CHEBI:49883"/>
    </ligand>
</feature>
<feature type="binding site" evidence="5">
    <location>
        <position position="221"/>
    </location>
    <ligand>
        <name>dimethylallyl diphosphate</name>
        <dbReference type="ChEBI" id="CHEBI:57623"/>
    </ligand>
</feature>
<evidence type="ECO:0000256" key="6">
    <source>
        <dbReference type="SAM" id="MobiDB-lite"/>
    </source>
</evidence>
<keyword evidence="4 5" id="KW-0411">Iron-sulfur</keyword>
<sequence>MEVLLAAPRSFCAGVERAVDMVENALRLLGPPVWVRRQIVHNAHVVTRLEALGAIFVDELDQIPDGATVVFSAHGVAPVVRAEAARRGLHVIDATCPLVAKVHTEARRFAARGDTVLLIGHDGHDEVEGTLGQIPGIRLVGDTADAAAIEVDDPRRVAYLTQTTLAADETAAIVGTLRDRFPELTGPETDDICYATTNRQRAVAAIAEASDVVLVVGSANSSNSQRLVEVARRNGTPAHLVEDAGQIRSEWVAGVRTVGLTAGASAPPHLVDEVIAALAPEIVTEHRVTDENVTFVLPQALRDPGAPGYRPGTHPGATPGSRERQSLR</sequence>
<evidence type="ECO:0000256" key="5">
    <source>
        <dbReference type="HAMAP-Rule" id="MF_00191"/>
    </source>
</evidence>
<feature type="binding site" evidence="5">
    <location>
        <position position="265"/>
    </location>
    <ligand>
        <name>dimethylallyl diphosphate</name>
        <dbReference type="ChEBI" id="CHEBI:57623"/>
    </ligand>
</feature>
<feature type="binding site" evidence="5">
    <location>
        <position position="222"/>
    </location>
    <ligand>
        <name>isopentenyl diphosphate</name>
        <dbReference type="ChEBI" id="CHEBI:128769"/>
    </ligand>
</feature>
<comment type="caution">
    <text evidence="7">The sequence shown here is derived from an EMBL/GenBank/DDBJ whole genome shotgun (WGS) entry which is preliminary data.</text>
</comment>
<feature type="binding site" evidence="5">
    <location>
        <position position="41"/>
    </location>
    <ligand>
        <name>dimethylallyl diphosphate</name>
        <dbReference type="ChEBI" id="CHEBI:57623"/>
    </ligand>
</feature>
<feature type="binding site" evidence="5">
    <location>
        <position position="74"/>
    </location>
    <ligand>
        <name>dimethylallyl diphosphate</name>
        <dbReference type="ChEBI" id="CHEBI:57623"/>
    </ligand>
</feature>
<dbReference type="Gene3D" id="3.40.1010.20">
    <property type="entry name" value="4-hydroxy-3-methylbut-2-enyl diphosphate reductase, catalytic domain"/>
    <property type="match status" value="2"/>
</dbReference>
<feature type="binding site" evidence="5">
    <location>
        <position position="124"/>
    </location>
    <ligand>
        <name>dimethylallyl diphosphate</name>
        <dbReference type="ChEBI" id="CHEBI:57623"/>
    </ligand>
</feature>
<dbReference type="HAMAP" id="MF_00191">
    <property type="entry name" value="IspH"/>
    <property type="match status" value="1"/>
</dbReference>
<dbReference type="InterPro" id="IPR003451">
    <property type="entry name" value="LytB/IspH"/>
</dbReference>
<feature type="binding site" evidence="5">
    <location>
        <position position="74"/>
    </location>
    <ligand>
        <name>isopentenyl diphosphate</name>
        <dbReference type="ChEBI" id="CHEBI:128769"/>
    </ligand>
</feature>
<comment type="cofactor">
    <cofactor evidence="5">
        <name>[4Fe-4S] cluster</name>
        <dbReference type="ChEBI" id="CHEBI:49883"/>
    </cofactor>
    <text evidence="5">Binds 1 [4Fe-4S] cluster per subunit.</text>
</comment>
<feature type="binding site" evidence="5">
    <location>
        <position position="41"/>
    </location>
    <ligand>
        <name>isopentenyl diphosphate</name>
        <dbReference type="ChEBI" id="CHEBI:128769"/>
    </ligand>
</feature>
<comment type="catalytic activity">
    <reaction evidence="5">
        <text>dimethylallyl diphosphate + 2 oxidized [2Fe-2S]-[ferredoxin] + H2O = (2E)-4-hydroxy-3-methylbut-2-enyl diphosphate + 2 reduced [2Fe-2S]-[ferredoxin] + 2 H(+)</text>
        <dbReference type="Rhea" id="RHEA:24825"/>
        <dbReference type="Rhea" id="RHEA-COMP:10000"/>
        <dbReference type="Rhea" id="RHEA-COMP:10001"/>
        <dbReference type="ChEBI" id="CHEBI:15377"/>
        <dbReference type="ChEBI" id="CHEBI:15378"/>
        <dbReference type="ChEBI" id="CHEBI:33737"/>
        <dbReference type="ChEBI" id="CHEBI:33738"/>
        <dbReference type="ChEBI" id="CHEBI:57623"/>
        <dbReference type="ChEBI" id="CHEBI:128753"/>
        <dbReference type="EC" id="1.17.7.4"/>
    </reaction>
</comment>
<feature type="binding site" evidence="5">
    <location>
        <position position="221"/>
    </location>
    <ligand>
        <name>isopentenyl diphosphate</name>
        <dbReference type="ChEBI" id="CHEBI:128769"/>
    </ligand>
</feature>
<dbReference type="NCBIfam" id="TIGR00216">
    <property type="entry name" value="ispH_lytB"/>
    <property type="match status" value="1"/>
</dbReference>
<comment type="pathway">
    <text evidence="5">Isoprenoid biosynthesis; isopentenyl diphosphate biosynthesis via DXP pathway; isopentenyl diphosphate from 1-deoxy-D-xylulose 5-phosphate: step 6/6.</text>
</comment>
<dbReference type="EMBL" id="JBHTMK010000065">
    <property type="protein sequence ID" value="MFD1373327.1"/>
    <property type="molecule type" value="Genomic_DNA"/>
</dbReference>
<feature type="binding site" evidence="5">
    <location>
        <position position="96"/>
    </location>
    <ligand>
        <name>[4Fe-4S] cluster</name>
        <dbReference type="ChEBI" id="CHEBI:49883"/>
    </ligand>
</feature>
<dbReference type="GO" id="GO:0051745">
    <property type="term" value="F:4-hydroxy-3-methylbut-2-enyl diphosphate reductase activity"/>
    <property type="evidence" value="ECO:0007669"/>
    <property type="project" value="UniProtKB-EC"/>
</dbReference>
<organism evidence="7 8">
    <name type="scientific">Actinoplanes sichuanensis</name>
    <dbReference type="NCBI Taxonomy" id="512349"/>
    <lineage>
        <taxon>Bacteria</taxon>
        <taxon>Bacillati</taxon>
        <taxon>Actinomycetota</taxon>
        <taxon>Actinomycetes</taxon>
        <taxon>Micromonosporales</taxon>
        <taxon>Micromonosporaceae</taxon>
        <taxon>Actinoplanes</taxon>
    </lineage>
</organism>
<feature type="binding site" evidence="5">
    <location>
        <position position="265"/>
    </location>
    <ligand>
        <name>isopentenyl diphosphate</name>
        <dbReference type="ChEBI" id="CHEBI:128769"/>
    </ligand>
</feature>
<evidence type="ECO:0000256" key="1">
    <source>
        <dbReference type="ARBA" id="ARBA00022485"/>
    </source>
</evidence>
<evidence type="ECO:0000256" key="3">
    <source>
        <dbReference type="ARBA" id="ARBA00023004"/>
    </source>
</evidence>
<protein>
    <recommendedName>
        <fullName evidence="5">4-hydroxy-3-methylbut-2-enyl diphosphate reductase</fullName>
        <shortName evidence="5">HMBPP reductase</shortName>
        <ecNumber evidence="5">1.17.7.4</ecNumber>
    </recommendedName>
</protein>
<evidence type="ECO:0000256" key="4">
    <source>
        <dbReference type="ARBA" id="ARBA00023014"/>
    </source>
</evidence>
<dbReference type="Pfam" id="PF02401">
    <property type="entry name" value="LYTB"/>
    <property type="match status" value="1"/>
</dbReference>
<keyword evidence="3 5" id="KW-0408">Iron</keyword>
<comment type="similarity">
    <text evidence="5">Belongs to the IspH family.</text>
</comment>
<keyword evidence="5 7" id="KW-0560">Oxidoreductase</keyword>
<feature type="binding site" evidence="5">
    <location>
        <position position="265"/>
    </location>
    <ligand>
        <name>(2E)-4-hydroxy-3-methylbut-2-enyl diphosphate</name>
        <dbReference type="ChEBI" id="CHEBI:128753"/>
    </ligand>
</feature>
<dbReference type="CDD" id="cd13944">
    <property type="entry name" value="lytB_ispH"/>
    <property type="match status" value="1"/>
</dbReference>
<feature type="active site" description="Proton donor" evidence="5">
    <location>
        <position position="126"/>
    </location>
</feature>
<feature type="binding site" evidence="5">
    <location>
        <position position="222"/>
    </location>
    <ligand>
        <name>(2E)-4-hydroxy-3-methylbut-2-enyl diphosphate</name>
        <dbReference type="ChEBI" id="CHEBI:128753"/>
    </ligand>
</feature>
<feature type="region of interest" description="Disordered" evidence="6">
    <location>
        <begin position="301"/>
        <end position="328"/>
    </location>
</feature>
<feature type="binding site" evidence="5">
    <location>
        <position position="221"/>
    </location>
    <ligand>
        <name>(2E)-4-hydroxy-3-methylbut-2-enyl diphosphate</name>
        <dbReference type="ChEBI" id="CHEBI:128753"/>
    </ligand>
</feature>
<comment type="pathway">
    <text evidence="5">Isoprenoid biosynthesis; dimethylallyl diphosphate biosynthesis; dimethylallyl diphosphate from (2E)-4-hydroxy-3-methylbutenyl diphosphate: step 1/1.</text>
</comment>
<feature type="binding site" evidence="5">
    <location>
        <position position="223"/>
    </location>
    <ligand>
        <name>dimethylallyl diphosphate</name>
        <dbReference type="ChEBI" id="CHEBI:57623"/>
    </ligand>
</feature>
<feature type="binding site" evidence="5">
    <location>
        <position position="41"/>
    </location>
    <ligand>
        <name>(2E)-4-hydroxy-3-methylbut-2-enyl diphosphate</name>
        <dbReference type="ChEBI" id="CHEBI:128753"/>
    </ligand>
</feature>
<feature type="binding site" evidence="5">
    <location>
        <position position="124"/>
    </location>
    <ligand>
        <name>(2E)-4-hydroxy-3-methylbut-2-enyl diphosphate</name>
        <dbReference type="ChEBI" id="CHEBI:128753"/>
    </ligand>
</feature>